<evidence type="ECO:0000313" key="2">
    <source>
        <dbReference type="Proteomes" id="UP000198310"/>
    </source>
</evidence>
<protein>
    <recommendedName>
        <fullName evidence="3">SpoIIAA-like</fullName>
    </recommendedName>
</protein>
<dbReference type="AlphaFoldDB" id="A0A239ADS9"/>
<proteinExistence type="predicted"/>
<evidence type="ECO:0000313" key="1">
    <source>
        <dbReference type="EMBL" id="SNR93729.1"/>
    </source>
</evidence>
<dbReference type="RefSeq" id="WP_045690686.1">
    <property type="nucleotide sequence ID" value="NZ_FZNS01000012.1"/>
</dbReference>
<evidence type="ECO:0008006" key="3">
    <source>
        <dbReference type="Google" id="ProtNLM"/>
    </source>
</evidence>
<gene>
    <name evidence="1" type="ORF">SAMN06269173_11210</name>
</gene>
<reference evidence="2" key="1">
    <citation type="submission" date="2017-06" db="EMBL/GenBank/DDBJ databases">
        <authorList>
            <person name="Varghese N."/>
            <person name="Submissions S."/>
        </authorList>
    </citation>
    <scope>NUCLEOTIDE SEQUENCE [LARGE SCALE GENOMIC DNA]</scope>
    <source>
        <strain evidence="2">DSM 28041</strain>
    </source>
</reference>
<dbReference type="EMBL" id="FZNS01000012">
    <property type="protein sequence ID" value="SNR93729.1"/>
    <property type="molecule type" value="Genomic_DNA"/>
</dbReference>
<name>A0A239ADS9_9BACT</name>
<keyword evidence="2" id="KW-1185">Reference proteome</keyword>
<accession>A0A239ADS9</accession>
<sequence length="147" mass="16249">MLPPPVTSPVCFENSLAVITEEREGAYVQVVWKQTPWTLTAAQVVLNGVLACVQHTGWGKILVKQVPLLSFPVSYHTWLLYDWLPRAQAAGAWCYALIPPHGLFARVGFADFLTQLRQQGACCYVATSQAQAVAWLAEQIPAIKKNI</sequence>
<dbReference type="Proteomes" id="UP000198310">
    <property type="component" value="Unassembled WGS sequence"/>
</dbReference>
<organism evidence="1 2">
    <name type="scientific">Hymenobacter mucosus</name>
    <dbReference type="NCBI Taxonomy" id="1411120"/>
    <lineage>
        <taxon>Bacteria</taxon>
        <taxon>Pseudomonadati</taxon>
        <taxon>Bacteroidota</taxon>
        <taxon>Cytophagia</taxon>
        <taxon>Cytophagales</taxon>
        <taxon>Hymenobacteraceae</taxon>
        <taxon>Hymenobacter</taxon>
    </lineage>
</organism>